<dbReference type="AlphaFoldDB" id="A0A383BCM3"/>
<feature type="non-terminal residue" evidence="1">
    <location>
        <position position="39"/>
    </location>
</feature>
<organism evidence="1">
    <name type="scientific">marine metagenome</name>
    <dbReference type="NCBI Taxonomy" id="408172"/>
    <lineage>
        <taxon>unclassified sequences</taxon>
        <taxon>metagenomes</taxon>
        <taxon>ecological metagenomes</taxon>
    </lineage>
</organism>
<reference evidence="1" key="1">
    <citation type="submission" date="2018-05" db="EMBL/GenBank/DDBJ databases">
        <authorList>
            <person name="Lanie J.A."/>
            <person name="Ng W.-L."/>
            <person name="Kazmierczak K.M."/>
            <person name="Andrzejewski T.M."/>
            <person name="Davidsen T.M."/>
            <person name="Wayne K.J."/>
            <person name="Tettelin H."/>
            <person name="Glass J.I."/>
            <person name="Rusch D."/>
            <person name="Podicherti R."/>
            <person name="Tsui H.-C.T."/>
            <person name="Winkler M.E."/>
        </authorList>
    </citation>
    <scope>NUCLEOTIDE SEQUENCE</scope>
</reference>
<feature type="non-terminal residue" evidence="1">
    <location>
        <position position="1"/>
    </location>
</feature>
<dbReference type="EMBL" id="UINC01199252">
    <property type="protein sequence ID" value="SVE17591.1"/>
    <property type="molecule type" value="Genomic_DNA"/>
</dbReference>
<accession>A0A383BCM3</accession>
<evidence type="ECO:0000313" key="1">
    <source>
        <dbReference type="EMBL" id="SVE17591.1"/>
    </source>
</evidence>
<sequence>MTIEIASSNSMRKVRLNLVCLLVFAVCFFLSLSIDSGAV</sequence>
<protein>
    <submittedName>
        <fullName evidence="1">Uncharacterized protein</fullName>
    </submittedName>
</protein>
<proteinExistence type="predicted"/>
<name>A0A383BCM3_9ZZZZ</name>
<gene>
    <name evidence="1" type="ORF">METZ01_LOCUS470445</name>
</gene>